<comment type="similarity">
    <text evidence="2">Belongs to the PBP/GOBP family.</text>
</comment>
<comment type="subcellular location">
    <subcellularLocation>
        <location evidence="1">Secreted</location>
    </subcellularLocation>
</comment>
<evidence type="ECO:0000313" key="4">
    <source>
        <dbReference type="EMBL" id="KAK9501155.1"/>
    </source>
</evidence>
<dbReference type="SMART" id="SM00708">
    <property type="entry name" value="PhBP"/>
    <property type="match status" value="1"/>
</dbReference>
<gene>
    <name evidence="4" type="ORF">O3M35_002246</name>
</gene>
<proteinExistence type="inferred from homology"/>
<evidence type="ECO:0000256" key="1">
    <source>
        <dbReference type="ARBA" id="ARBA00004613"/>
    </source>
</evidence>
<dbReference type="SUPFAM" id="SSF47565">
    <property type="entry name" value="Insect pheromone/odorant-binding proteins"/>
    <property type="match status" value="1"/>
</dbReference>
<dbReference type="InterPro" id="IPR036728">
    <property type="entry name" value="PBP_GOBP_sf"/>
</dbReference>
<dbReference type="GO" id="GO:0042048">
    <property type="term" value="P:olfactory behavior"/>
    <property type="evidence" value="ECO:0007669"/>
    <property type="project" value="TreeGrafter"/>
</dbReference>
<dbReference type="FunFam" id="1.10.238.20:FF:000001">
    <property type="entry name" value="General odorant-binding protein lush"/>
    <property type="match status" value="1"/>
</dbReference>
<dbReference type="AlphaFoldDB" id="A0AAW1CT16"/>
<dbReference type="GO" id="GO:0035275">
    <property type="term" value="F:dibutyl phthalate binding"/>
    <property type="evidence" value="ECO:0007669"/>
    <property type="project" value="TreeGrafter"/>
</dbReference>
<evidence type="ECO:0000256" key="3">
    <source>
        <dbReference type="ARBA" id="ARBA00022525"/>
    </source>
</evidence>
<dbReference type="EMBL" id="JAPXFL010000010">
    <property type="protein sequence ID" value="KAK9501155.1"/>
    <property type="molecule type" value="Genomic_DNA"/>
</dbReference>
<reference evidence="4 5" key="1">
    <citation type="submission" date="2022-12" db="EMBL/GenBank/DDBJ databases">
        <title>Chromosome-level genome assembly of true bugs.</title>
        <authorList>
            <person name="Ma L."/>
            <person name="Li H."/>
        </authorList>
    </citation>
    <scope>NUCLEOTIDE SEQUENCE [LARGE SCALE GENOMIC DNA]</scope>
    <source>
        <strain evidence="4">Lab_2022b</strain>
    </source>
</reference>
<dbReference type="CDD" id="cd23992">
    <property type="entry name" value="PBP_GOBP"/>
    <property type="match status" value="1"/>
</dbReference>
<dbReference type="Gene3D" id="1.10.238.20">
    <property type="entry name" value="Pheromone/general odorant binding protein domain"/>
    <property type="match status" value="1"/>
</dbReference>
<evidence type="ECO:0000313" key="5">
    <source>
        <dbReference type="Proteomes" id="UP001461498"/>
    </source>
</evidence>
<dbReference type="PANTHER" id="PTHR21364">
    <property type="entry name" value="GENERAL ODORANT-BINDING PROTEIN 19A"/>
    <property type="match status" value="1"/>
</dbReference>
<sequence length="111" mass="12028">MKEMAKMLHDQCVDESGVNEGLISACGDGNFAQDGSLKCYIKCLLVNMGALSDDGELDADAFESVLPPDLHDPLSKMIAKCKDSKGADACDLAFNFYKCLYDTDPAHFIVI</sequence>
<keyword evidence="3" id="KW-0964">Secreted</keyword>
<protein>
    <submittedName>
        <fullName evidence="4">Uncharacterized protein</fullName>
    </submittedName>
</protein>
<evidence type="ECO:0000256" key="2">
    <source>
        <dbReference type="ARBA" id="ARBA00008098"/>
    </source>
</evidence>
<dbReference type="PANTHER" id="PTHR21364:SF2">
    <property type="entry name" value="GENERAL ODORANT-BINDING PROTEIN 19A"/>
    <property type="match status" value="1"/>
</dbReference>
<dbReference type="GO" id="GO:0005549">
    <property type="term" value="F:odorant binding"/>
    <property type="evidence" value="ECO:0007669"/>
    <property type="project" value="InterPro"/>
</dbReference>
<accession>A0AAW1CT16</accession>
<dbReference type="GO" id="GO:0007608">
    <property type="term" value="P:sensory perception of smell"/>
    <property type="evidence" value="ECO:0007669"/>
    <property type="project" value="TreeGrafter"/>
</dbReference>
<dbReference type="GO" id="GO:0005576">
    <property type="term" value="C:extracellular region"/>
    <property type="evidence" value="ECO:0007669"/>
    <property type="project" value="UniProtKB-SubCell"/>
</dbReference>
<comment type="caution">
    <text evidence="4">The sequence shown here is derived from an EMBL/GenBank/DDBJ whole genome shotgun (WGS) entry which is preliminary data.</text>
</comment>
<dbReference type="Proteomes" id="UP001461498">
    <property type="component" value="Unassembled WGS sequence"/>
</dbReference>
<organism evidence="4 5">
    <name type="scientific">Rhynocoris fuscipes</name>
    <dbReference type="NCBI Taxonomy" id="488301"/>
    <lineage>
        <taxon>Eukaryota</taxon>
        <taxon>Metazoa</taxon>
        <taxon>Ecdysozoa</taxon>
        <taxon>Arthropoda</taxon>
        <taxon>Hexapoda</taxon>
        <taxon>Insecta</taxon>
        <taxon>Pterygota</taxon>
        <taxon>Neoptera</taxon>
        <taxon>Paraneoptera</taxon>
        <taxon>Hemiptera</taxon>
        <taxon>Heteroptera</taxon>
        <taxon>Panheteroptera</taxon>
        <taxon>Cimicomorpha</taxon>
        <taxon>Reduviidae</taxon>
        <taxon>Harpactorinae</taxon>
        <taxon>Harpactorini</taxon>
        <taxon>Rhynocoris</taxon>
    </lineage>
</organism>
<keyword evidence="5" id="KW-1185">Reference proteome</keyword>
<name>A0AAW1CT16_9HEMI</name>
<dbReference type="Pfam" id="PF01395">
    <property type="entry name" value="PBP_GOBP"/>
    <property type="match status" value="1"/>
</dbReference>
<dbReference type="InterPro" id="IPR006170">
    <property type="entry name" value="PBP/GOBP"/>
</dbReference>